<dbReference type="KEGG" id="pseb:EOK75_19580"/>
<dbReference type="InterPro" id="IPR005119">
    <property type="entry name" value="LysR_subst-bd"/>
</dbReference>
<proteinExistence type="predicted"/>
<sequence length="99" mass="10766">MQVDSLVAQIEMVKAGMGLAILPKASISTLISSGHLTEINVQKKTCSVIYRIYGRQSELSSSLKGIVDVIKDICNFEKHGQYIAERKPLSKKIVTSAAS</sequence>
<evidence type="ECO:0000313" key="2">
    <source>
        <dbReference type="EMBL" id="QCO57854.1"/>
    </source>
</evidence>
<evidence type="ECO:0000313" key="3">
    <source>
        <dbReference type="Proteomes" id="UP000298631"/>
    </source>
</evidence>
<accession>A0A4V1E1E5</accession>
<feature type="domain" description="LysR substrate-binding" evidence="1">
    <location>
        <begin position="1"/>
        <end position="72"/>
    </location>
</feature>
<keyword evidence="2" id="KW-0614">Plasmid</keyword>
<dbReference type="Gene3D" id="3.40.190.290">
    <property type="match status" value="1"/>
</dbReference>
<dbReference type="AlphaFoldDB" id="A0A4V1E1E5"/>
<dbReference type="Pfam" id="PF03466">
    <property type="entry name" value="LysR_substrate"/>
    <property type="match status" value="1"/>
</dbReference>
<dbReference type="EMBL" id="CP039965">
    <property type="protein sequence ID" value="QCO57854.1"/>
    <property type="molecule type" value="Genomic_DNA"/>
</dbReference>
<evidence type="ECO:0000259" key="1">
    <source>
        <dbReference type="Pfam" id="PF03466"/>
    </source>
</evidence>
<keyword evidence="3" id="KW-1185">Reference proteome</keyword>
<gene>
    <name evidence="2" type="ORF">EOK75_19580</name>
</gene>
<organism evidence="2 3">
    <name type="scientific">Pseudorhodobacter turbinis</name>
    <dbReference type="NCBI Taxonomy" id="2500533"/>
    <lineage>
        <taxon>Bacteria</taxon>
        <taxon>Pseudomonadati</taxon>
        <taxon>Pseudomonadota</taxon>
        <taxon>Alphaproteobacteria</taxon>
        <taxon>Rhodobacterales</taxon>
        <taxon>Paracoccaceae</taxon>
        <taxon>Pseudorhodobacter</taxon>
    </lineage>
</organism>
<reference evidence="2 3" key="1">
    <citation type="submission" date="2019-05" db="EMBL/GenBank/DDBJ databases">
        <title>Pseudorhodobacter turbinis sp. nov., isolated from the gut of the Korean turban shell.</title>
        <authorList>
            <person name="Jeong Y.-S."/>
            <person name="Kang W.-R."/>
            <person name="Bae J.-W."/>
        </authorList>
    </citation>
    <scope>NUCLEOTIDE SEQUENCE [LARGE SCALE GENOMIC DNA]</scope>
    <source>
        <strain evidence="2 3">S12M18</strain>
        <plasmid evidence="2 3">unnamed1</plasmid>
    </source>
</reference>
<dbReference type="SUPFAM" id="SSF53850">
    <property type="entry name" value="Periplasmic binding protein-like II"/>
    <property type="match status" value="1"/>
</dbReference>
<dbReference type="OrthoDB" id="9778346at2"/>
<dbReference type="Proteomes" id="UP000298631">
    <property type="component" value="Plasmid unnamed1"/>
</dbReference>
<name>A0A4V1E1E5_9RHOB</name>
<protein>
    <recommendedName>
        <fullName evidence="1">LysR substrate-binding domain-containing protein</fullName>
    </recommendedName>
</protein>
<geneLocation type="plasmid" evidence="2 3">
    <name>unnamed1</name>
</geneLocation>